<dbReference type="InterPro" id="IPR003661">
    <property type="entry name" value="HisK_dim/P_dom"/>
</dbReference>
<dbReference type="InterPro" id="IPR001789">
    <property type="entry name" value="Sig_transdc_resp-reg_receiver"/>
</dbReference>
<dbReference type="Pfam" id="PF00072">
    <property type="entry name" value="Response_reg"/>
    <property type="match status" value="1"/>
</dbReference>
<dbReference type="InterPro" id="IPR011123">
    <property type="entry name" value="Y_Y_Y"/>
</dbReference>
<dbReference type="Pfam" id="PF00512">
    <property type="entry name" value="HisKA"/>
    <property type="match status" value="1"/>
</dbReference>
<sequence length="1402" mass="157245">MDVFRLGARTGSYVLLLFLLGLNSVFSSAAESGRVLQYSLSQGLSFGIVNSIVQGPDGLMWFATGDGLNRFDGTSFKVFKNNPDDPRSISGNYVRSVFRDREGTIWTTSRNGLNEFVADQETFRRYIPSPGGGLPGNDVSDIAQAAGGNLWVSLNGSGIALFDKKTAAFTYYNKRTLPGLSTNSILNAFEDSRGMLWLGTRESGIEVFKKGKNKALHKASLDLKNVPSARINAIFEDHLHNIWIASAKGLILYKRSSGALHVLHLPANLRSDIYLSLAKNDRGQLLVGLQDGGLYSLDLAQVGGREPETFEFVKVNDSANQGITQRSVQAIYIDRDKNTWLGTYGEGVYLISSIPAKFRSFTRKVQDSRAESYLRYYGMCVDADGFLWLGTDGDGIYKTRTNGEIVRHYARSDRPGALRGGAVIAAHGGRDGRLWFGTYARGLFLYDPAKETFRQFANDPKDPASLAKNDVRVIYEDKKGNIWVGTNGGGLDLLDRKTGRFRHFITRNSNINSNDVRAIAEDHRGNLWVGTYGGGLNYLHVPTMKFTSFLNDPRGAVYLSNHIIFSLYYDVKNRLWVGTEGNGLVVFEPEKGRAQHFTEKNGLPNDVVYAIQPESADKVWFSTNKGLSRLDMATHRFEHYYQSNGLQGGQFNPNSALYNPKEKSMVFGGTQGWNLFYPAAIRASDFKPDVMLSGLSLFGQDVHIGEERDGNVILKSKISSQQEITLQPAQSVFTIAYTALNYAYPDLNNFAYQMEGLDKDWNYVKNERSATYRYLPAGNYIFKVKAANQDGVWSEKFASLHVRILPPWYQTWWAYLLYLAAAGLLIYYYQQYKIRQARLRYEVQLAHFETRKEKELNEKKLAFFTHISHEFRTPLTLIINPVRELLLKADAPDPARESLNIVYRNAKRLLSLVDQLLLFRKADLHADKLNPAVCNITSLGLEVYHCFTHQAEQRNITYTFTSSDEHMEIVADREKIEIALFNLLSNALKYTPKNGSVSLGIVDKGEQVEIRVADSGPGIPESARDSVYNVFHQFQDKSSPSKGGFGIGLYLTKTFVESHFGEISFDSEPGTGTVFSILLYKSHPALIAENAPAVTPEGNSVLLEELSEGEVMLAASAIPSQQMIMEELSSDIKTMLIVEDDEDIRQYIGQAFAGQFKLLQAGNAEDGLSLVRKHVPDIVISDVMMGGMSGIDMCLQIKTDVTLSHIPVVLLTASTSQENRLKGIEGGADDYISKPFDKEMLVARINAILKGRSDLQRYFYNEITLQANDFKISAEYKEFLKECIRVVESHLTDPEFSIKVLAAEIGMSHSTLYNRIKAISGQSTNSFIRFIRLRRAAQMLITTDITISEVSYQVGINDIKYFREQFFKLFGMKPSEYVKKFRNPFHVSAHVNRGVFQNKVEE</sequence>
<dbReference type="Gene3D" id="1.10.287.130">
    <property type="match status" value="1"/>
</dbReference>
<dbReference type="EMBL" id="CP056775">
    <property type="protein sequence ID" value="QRR00675.1"/>
    <property type="molecule type" value="Genomic_DNA"/>
</dbReference>
<dbReference type="Pfam" id="PF02518">
    <property type="entry name" value="HATPase_c"/>
    <property type="match status" value="1"/>
</dbReference>
<dbReference type="InterPro" id="IPR036890">
    <property type="entry name" value="HATPase_C_sf"/>
</dbReference>
<accession>A0ABX7I481</accession>
<dbReference type="InterPro" id="IPR011110">
    <property type="entry name" value="Reg_prop"/>
</dbReference>
<dbReference type="RefSeq" id="WP_204662051.1">
    <property type="nucleotide sequence ID" value="NZ_CP056775.1"/>
</dbReference>
<comment type="catalytic activity">
    <reaction evidence="1">
        <text>ATP + protein L-histidine = ADP + protein N-phospho-L-histidine.</text>
        <dbReference type="EC" id="2.7.13.3"/>
    </reaction>
</comment>
<evidence type="ECO:0000256" key="4">
    <source>
        <dbReference type="ARBA" id="ARBA00023015"/>
    </source>
</evidence>
<dbReference type="SUPFAM" id="SSF46689">
    <property type="entry name" value="Homeodomain-like"/>
    <property type="match status" value="1"/>
</dbReference>
<dbReference type="PROSITE" id="PS50110">
    <property type="entry name" value="RESPONSE_REGULATORY"/>
    <property type="match status" value="1"/>
</dbReference>
<dbReference type="Gene3D" id="2.130.10.10">
    <property type="entry name" value="YVTN repeat-like/Quinoprotein amine dehydrogenase"/>
    <property type="match status" value="3"/>
</dbReference>
<dbReference type="Proteomes" id="UP000612680">
    <property type="component" value="Chromosome"/>
</dbReference>
<evidence type="ECO:0000256" key="3">
    <source>
        <dbReference type="ARBA" id="ARBA00022553"/>
    </source>
</evidence>
<dbReference type="InterPro" id="IPR013783">
    <property type="entry name" value="Ig-like_fold"/>
</dbReference>
<keyword evidence="5" id="KW-0804">Transcription</keyword>
<evidence type="ECO:0000259" key="8">
    <source>
        <dbReference type="PROSITE" id="PS50109"/>
    </source>
</evidence>
<evidence type="ECO:0000256" key="5">
    <source>
        <dbReference type="ARBA" id="ARBA00023163"/>
    </source>
</evidence>
<dbReference type="InterPro" id="IPR036097">
    <property type="entry name" value="HisK_dim/P_sf"/>
</dbReference>
<evidence type="ECO:0000313" key="10">
    <source>
        <dbReference type="EMBL" id="QRR00675.1"/>
    </source>
</evidence>
<dbReference type="InterPro" id="IPR009057">
    <property type="entry name" value="Homeodomain-like_sf"/>
</dbReference>
<dbReference type="Pfam" id="PF07494">
    <property type="entry name" value="Reg_prop"/>
    <property type="match status" value="3"/>
</dbReference>
<dbReference type="InterPro" id="IPR018060">
    <property type="entry name" value="HTH_AraC"/>
</dbReference>
<dbReference type="SMART" id="SM00388">
    <property type="entry name" value="HisKA"/>
    <property type="match status" value="1"/>
</dbReference>
<dbReference type="Gene3D" id="2.60.40.10">
    <property type="entry name" value="Immunoglobulins"/>
    <property type="match status" value="1"/>
</dbReference>
<name>A0ABX7I481_9BACT</name>
<dbReference type="CDD" id="cd00075">
    <property type="entry name" value="HATPase"/>
    <property type="match status" value="1"/>
</dbReference>
<feature type="modified residue" description="4-aspartylphosphate" evidence="6">
    <location>
        <position position="1182"/>
    </location>
</feature>
<dbReference type="InterPro" id="IPR003594">
    <property type="entry name" value="HATPase_dom"/>
</dbReference>
<dbReference type="InterPro" id="IPR015943">
    <property type="entry name" value="WD40/YVTN_repeat-like_dom_sf"/>
</dbReference>
<dbReference type="SUPFAM" id="SSF63829">
    <property type="entry name" value="Calcium-dependent phosphotriesterase"/>
    <property type="match status" value="3"/>
</dbReference>
<dbReference type="SMART" id="SM00448">
    <property type="entry name" value="REC"/>
    <property type="match status" value="1"/>
</dbReference>
<dbReference type="InterPro" id="IPR004358">
    <property type="entry name" value="Sig_transdc_His_kin-like_C"/>
</dbReference>
<dbReference type="EC" id="2.7.13.3" evidence="2"/>
<dbReference type="PANTHER" id="PTHR43547:SF2">
    <property type="entry name" value="HYBRID SIGNAL TRANSDUCTION HISTIDINE KINASE C"/>
    <property type="match status" value="1"/>
</dbReference>
<dbReference type="SMART" id="SM00342">
    <property type="entry name" value="HTH_ARAC"/>
    <property type="match status" value="1"/>
</dbReference>
<evidence type="ECO:0000259" key="9">
    <source>
        <dbReference type="PROSITE" id="PS50110"/>
    </source>
</evidence>
<protein>
    <recommendedName>
        <fullName evidence="2">histidine kinase</fullName>
        <ecNumber evidence="2">2.7.13.3</ecNumber>
    </recommendedName>
</protein>
<dbReference type="Gene3D" id="3.40.50.2300">
    <property type="match status" value="1"/>
</dbReference>
<dbReference type="Pfam" id="PF12833">
    <property type="entry name" value="HTH_18"/>
    <property type="match status" value="1"/>
</dbReference>
<dbReference type="PRINTS" id="PR00344">
    <property type="entry name" value="BCTRLSENSOR"/>
</dbReference>
<dbReference type="Gene3D" id="3.30.565.10">
    <property type="entry name" value="Histidine kinase-like ATPase, C-terminal domain"/>
    <property type="match status" value="1"/>
</dbReference>
<dbReference type="PANTHER" id="PTHR43547">
    <property type="entry name" value="TWO-COMPONENT HISTIDINE KINASE"/>
    <property type="match status" value="1"/>
</dbReference>
<dbReference type="PROSITE" id="PS01124">
    <property type="entry name" value="HTH_ARAC_FAMILY_2"/>
    <property type="match status" value="1"/>
</dbReference>
<keyword evidence="4" id="KW-0805">Transcription regulation</keyword>
<feature type="domain" description="Response regulatory" evidence="9">
    <location>
        <begin position="1134"/>
        <end position="1249"/>
    </location>
</feature>
<dbReference type="SUPFAM" id="SSF47384">
    <property type="entry name" value="Homodimeric domain of signal transducing histidine kinase"/>
    <property type="match status" value="1"/>
</dbReference>
<dbReference type="PROSITE" id="PS50109">
    <property type="entry name" value="HIS_KIN"/>
    <property type="match status" value="1"/>
</dbReference>
<organism evidence="10 11">
    <name type="scientific">Dyadobacter sandarakinus</name>
    <dbReference type="NCBI Taxonomy" id="2747268"/>
    <lineage>
        <taxon>Bacteria</taxon>
        <taxon>Pseudomonadati</taxon>
        <taxon>Bacteroidota</taxon>
        <taxon>Cytophagia</taxon>
        <taxon>Cytophagales</taxon>
        <taxon>Spirosomataceae</taxon>
        <taxon>Dyadobacter</taxon>
    </lineage>
</organism>
<evidence type="ECO:0000256" key="1">
    <source>
        <dbReference type="ARBA" id="ARBA00000085"/>
    </source>
</evidence>
<dbReference type="SUPFAM" id="SSF52172">
    <property type="entry name" value="CheY-like"/>
    <property type="match status" value="1"/>
</dbReference>
<dbReference type="Pfam" id="PF07495">
    <property type="entry name" value="Y_Y_Y"/>
    <property type="match status" value="1"/>
</dbReference>
<keyword evidence="3 6" id="KW-0597">Phosphoprotein</keyword>
<proteinExistence type="predicted"/>
<evidence type="ECO:0000259" key="7">
    <source>
        <dbReference type="PROSITE" id="PS01124"/>
    </source>
</evidence>
<evidence type="ECO:0000256" key="6">
    <source>
        <dbReference type="PROSITE-ProRule" id="PRU00169"/>
    </source>
</evidence>
<dbReference type="CDD" id="cd00082">
    <property type="entry name" value="HisKA"/>
    <property type="match status" value="1"/>
</dbReference>
<keyword evidence="11" id="KW-1185">Reference proteome</keyword>
<dbReference type="SMART" id="SM00387">
    <property type="entry name" value="HATPase_c"/>
    <property type="match status" value="1"/>
</dbReference>
<reference evidence="10 11" key="1">
    <citation type="submission" date="2020-06" db="EMBL/GenBank/DDBJ databases">
        <title>Dyadobacter sandarakinus sp. nov., isolated from the soil of the Arctic Yellow River Station.</title>
        <authorList>
            <person name="Zhang Y."/>
            <person name="Peng F."/>
        </authorList>
    </citation>
    <scope>NUCLEOTIDE SEQUENCE [LARGE SCALE GENOMIC DNA]</scope>
    <source>
        <strain evidence="10 11">Q3-56</strain>
    </source>
</reference>
<feature type="domain" description="HTH araC/xylS-type" evidence="7">
    <location>
        <begin position="1281"/>
        <end position="1380"/>
    </location>
</feature>
<dbReference type="InterPro" id="IPR011006">
    <property type="entry name" value="CheY-like_superfamily"/>
</dbReference>
<dbReference type="SUPFAM" id="SSF55874">
    <property type="entry name" value="ATPase domain of HSP90 chaperone/DNA topoisomerase II/histidine kinase"/>
    <property type="match status" value="1"/>
</dbReference>
<gene>
    <name evidence="10" type="ORF">HWI92_07030</name>
</gene>
<feature type="domain" description="Histidine kinase" evidence="8">
    <location>
        <begin position="866"/>
        <end position="1083"/>
    </location>
</feature>
<evidence type="ECO:0000256" key="2">
    <source>
        <dbReference type="ARBA" id="ARBA00012438"/>
    </source>
</evidence>
<evidence type="ECO:0000313" key="11">
    <source>
        <dbReference type="Proteomes" id="UP000612680"/>
    </source>
</evidence>
<dbReference type="InterPro" id="IPR005467">
    <property type="entry name" value="His_kinase_dom"/>
</dbReference>
<dbReference type="Gene3D" id="1.10.10.60">
    <property type="entry name" value="Homeodomain-like"/>
    <property type="match status" value="1"/>
</dbReference>